<evidence type="ECO:0000256" key="2">
    <source>
        <dbReference type="ARBA" id="ARBA00022741"/>
    </source>
</evidence>
<dbReference type="NCBIfam" id="NF038214">
    <property type="entry name" value="IS21_help_AAA"/>
    <property type="match status" value="1"/>
</dbReference>
<name>A0A143YRV5_9LACT</name>
<keyword evidence="2" id="KW-0547">Nucleotide-binding</keyword>
<accession>A0A143YRV5</accession>
<dbReference type="InterPro" id="IPR002611">
    <property type="entry name" value="IstB_ATP-bd"/>
</dbReference>
<feature type="domain" description="AAA+ ATPase" evidence="4">
    <location>
        <begin position="99"/>
        <end position="231"/>
    </location>
</feature>
<dbReference type="PANTHER" id="PTHR30050">
    <property type="entry name" value="CHROMOSOMAL REPLICATION INITIATOR PROTEIN DNAA"/>
    <property type="match status" value="1"/>
</dbReference>
<dbReference type="EMBL" id="FJNE01000006">
    <property type="protein sequence ID" value="CZQ96587.1"/>
    <property type="molecule type" value="Genomic_DNA"/>
</dbReference>
<dbReference type="PANTHER" id="PTHR30050:SF4">
    <property type="entry name" value="ATP-BINDING PROTEIN RV3427C IN INSERTION SEQUENCE-RELATED"/>
    <property type="match status" value="1"/>
</dbReference>
<organism evidence="5 6">
    <name type="scientific">Trichococcus palustris</name>
    <dbReference type="NCBI Taxonomy" id="140314"/>
    <lineage>
        <taxon>Bacteria</taxon>
        <taxon>Bacillati</taxon>
        <taxon>Bacillota</taxon>
        <taxon>Bacilli</taxon>
        <taxon>Lactobacillales</taxon>
        <taxon>Carnobacteriaceae</taxon>
        <taxon>Trichococcus</taxon>
    </lineage>
</organism>
<dbReference type="STRING" id="140314.SAMN04488076_10464"/>
<dbReference type="RefSeq" id="WP_087033586.1">
    <property type="nucleotide sequence ID" value="NZ_FJNE01000006.1"/>
</dbReference>
<evidence type="ECO:0000256" key="3">
    <source>
        <dbReference type="ARBA" id="ARBA00022840"/>
    </source>
</evidence>
<dbReference type="AlphaFoldDB" id="A0A143YRV5"/>
<dbReference type="Proteomes" id="UP000242754">
    <property type="component" value="Unassembled WGS sequence"/>
</dbReference>
<dbReference type="InterPro" id="IPR028350">
    <property type="entry name" value="DNAC/IstB-like"/>
</dbReference>
<evidence type="ECO:0000313" key="6">
    <source>
        <dbReference type="Proteomes" id="UP000242754"/>
    </source>
</evidence>
<dbReference type="CDD" id="cd00009">
    <property type="entry name" value="AAA"/>
    <property type="match status" value="1"/>
</dbReference>
<dbReference type="InterPro" id="IPR003593">
    <property type="entry name" value="AAA+_ATPase"/>
</dbReference>
<reference evidence="5 6" key="1">
    <citation type="submission" date="2016-02" db="EMBL/GenBank/DDBJ databases">
        <authorList>
            <person name="Wen L."/>
            <person name="He K."/>
            <person name="Yang H."/>
        </authorList>
    </citation>
    <scope>NUCLEOTIDE SEQUENCE [LARGE SCALE GENOMIC DNA]</scope>
    <source>
        <strain evidence="5">Trichococcus palustris</strain>
    </source>
</reference>
<evidence type="ECO:0000259" key="4">
    <source>
        <dbReference type="SMART" id="SM00382"/>
    </source>
</evidence>
<dbReference type="InterPro" id="IPR047661">
    <property type="entry name" value="IstB"/>
</dbReference>
<dbReference type="SUPFAM" id="SSF52540">
    <property type="entry name" value="P-loop containing nucleoside triphosphate hydrolases"/>
    <property type="match status" value="1"/>
</dbReference>
<sequence length="260" mass="30324">MSNHVQLLNNFEKLGLLRMREYFPNYQEVVNREAIPFTEALLELTNRELAFRSERKVERAIENARFPITRSLKDFDFYFQPSINRQEILDLQHMGFLEKAENIIFIGNSGVGKTHLATALGVEACHQGIKSIFINCHELIQKLQSAYEKGTLERVLKRYANYELLIIDEIGYLPIAKQEASLLFQLIRLRHEVHSTILTTNIPFSKWGDVFQDSAVTAAILDRLIHHSRVFQITGNSYRMKDYKLEREQRSKKKTPDDSH</sequence>
<keyword evidence="6" id="KW-1185">Reference proteome</keyword>
<dbReference type="PIRSF" id="PIRSF003073">
    <property type="entry name" value="DNAC_TnpB_IstB"/>
    <property type="match status" value="1"/>
</dbReference>
<dbReference type="GO" id="GO:0005524">
    <property type="term" value="F:ATP binding"/>
    <property type="evidence" value="ECO:0007669"/>
    <property type="project" value="UniProtKB-KW"/>
</dbReference>
<dbReference type="GO" id="GO:0006260">
    <property type="term" value="P:DNA replication"/>
    <property type="evidence" value="ECO:0007669"/>
    <property type="project" value="TreeGrafter"/>
</dbReference>
<dbReference type="InterPro" id="IPR027417">
    <property type="entry name" value="P-loop_NTPase"/>
</dbReference>
<dbReference type="OrthoDB" id="2052561at2"/>
<proteinExistence type="inferred from homology"/>
<dbReference type="SMART" id="SM00382">
    <property type="entry name" value="AAA"/>
    <property type="match status" value="1"/>
</dbReference>
<evidence type="ECO:0000256" key="1">
    <source>
        <dbReference type="ARBA" id="ARBA00008059"/>
    </source>
</evidence>
<dbReference type="Gene3D" id="3.40.50.300">
    <property type="entry name" value="P-loop containing nucleotide triphosphate hydrolases"/>
    <property type="match status" value="1"/>
</dbReference>
<protein>
    <recommendedName>
        <fullName evidence="4">AAA+ ATPase domain-containing protein</fullName>
    </recommendedName>
</protein>
<dbReference type="Pfam" id="PF01695">
    <property type="entry name" value="IstB_IS21"/>
    <property type="match status" value="1"/>
</dbReference>
<comment type="similarity">
    <text evidence="1">Belongs to the IS21/IS1162 putative ATP-binding protein family.</text>
</comment>
<evidence type="ECO:0000313" key="5">
    <source>
        <dbReference type="EMBL" id="CZQ96587.1"/>
    </source>
</evidence>
<gene>
    <name evidence="5" type="ORF">Tpal_2027</name>
</gene>
<keyword evidence="3" id="KW-0067">ATP-binding</keyword>